<evidence type="ECO:0000256" key="5">
    <source>
        <dbReference type="ARBA" id="ARBA00023136"/>
    </source>
</evidence>
<feature type="domain" description="Band 7" evidence="8">
    <location>
        <begin position="74"/>
        <end position="249"/>
    </location>
</feature>
<evidence type="ECO:0000256" key="3">
    <source>
        <dbReference type="ARBA" id="ARBA00022692"/>
    </source>
</evidence>
<keyword evidence="3 6" id="KW-0812">Transmembrane</keyword>
<evidence type="ECO:0000259" key="8">
    <source>
        <dbReference type="SMART" id="SM00244"/>
    </source>
</evidence>
<feature type="compositionally biased region" description="Polar residues" evidence="7">
    <location>
        <begin position="384"/>
        <end position="397"/>
    </location>
</feature>
<keyword evidence="9" id="KW-0645">Protease</keyword>
<feature type="region of interest" description="Disordered" evidence="7">
    <location>
        <begin position="1"/>
        <end position="26"/>
    </location>
</feature>
<accession>A0ABU9DCZ3</accession>
<keyword evidence="4 6" id="KW-1133">Transmembrane helix</keyword>
<organism evidence="9 10">
    <name type="scientific">Thermithiobacillus plumbiphilus</name>
    <dbReference type="NCBI Taxonomy" id="1729899"/>
    <lineage>
        <taxon>Bacteria</taxon>
        <taxon>Pseudomonadati</taxon>
        <taxon>Pseudomonadota</taxon>
        <taxon>Acidithiobacillia</taxon>
        <taxon>Acidithiobacillales</taxon>
        <taxon>Thermithiobacillaceae</taxon>
        <taxon>Thermithiobacillus</taxon>
    </lineage>
</organism>
<feature type="compositionally biased region" description="Basic and acidic residues" evidence="7">
    <location>
        <begin position="1"/>
        <end position="10"/>
    </location>
</feature>
<comment type="similarity">
    <text evidence="2 6">Belongs to the band 7/mec-2 family. HflK subfamily.</text>
</comment>
<protein>
    <recommendedName>
        <fullName evidence="6">Protein HflK</fullName>
    </recommendedName>
</protein>
<dbReference type="PANTHER" id="PTHR43327:SF2">
    <property type="entry name" value="MODULATOR OF FTSH PROTEASE HFLK"/>
    <property type="match status" value="1"/>
</dbReference>
<dbReference type="PANTHER" id="PTHR43327">
    <property type="entry name" value="STOMATIN-LIKE PROTEIN 2, MITOCHONDRIAL"/>
    <property type="match status" value="1"/>
</dbReference>
<evidence type="ECO:0000256" key="1">
    <source>
        <dbReference type="ARBA" id="ARBA00004167"/>
    </source>
</evidence>
<feature type="transmembrane region" description="Helical" evidence="6">
    <location>
        <begin position="59"/>
        <end position="79"/>
    </location>
</feature>
<dbReference type="InterPro" id="IPR036013">
    <property type="entry name" value="Band_7/SPFH_dom_sf"/>
</dbReference>
<evidence type="ECO:0000313" key="9">
    <source>
        <dbReference type="EMBL" id="MEK8090600.1"/>
    </source>
</evidence>
<dbReference type="InterPro" id="IPR050710">
    <property type="entry name" value="Band7/mec-2_domain"/>
</dbReference>
<evidence type="ECO:0000256" key="2">
    <source>
        <dbReference type="ARBA" id="ARBA00006971"/>
    </source>
</evidence>
<reference evidence="9 10" key="1">
    <citation type="submission" date="2024-04" db="EMBL/GenBank/DDBJ databases">
        <authorList>
            <person name="Abashina T."/>
            <person name="Shaikin A."/>
        </authorList>
    </citation>
    <scope>NUCLEOTIDE SEQUENCE [LARGE SCALE GENOMIC DNA]</scope>
    <source>
        <strain evidence="9 10">AAFK</strain>
    </source>
</reference>
<dbReference type="SMART" id="SM00244">
    <property type="entry name" value="PHB"/>
    <property type="match status" value="1"/>
</dbReference>
<sequence length="405" mass="45087">MPWSDPDKGNDYNPWGKRTPPKSNNDLGAWMEKIRRQFEGLFGGRGGGSGGTGPRLGSALPYVIGILALLWLASGIYVVGPDEQGVVLRFGSHVDTTQPGLHYHLPYPIDVVYTPKVTESRRIEIGYRTAGTTRRGMPNEALMLTQDENIVDIAFAVQFRISNPSYFLFNSRDPETLVRQVAESSIRQVVGRSKIDQVLTEGRALIEQNVQILMQQTLDHYKLGLIVDAVRLQGVNPPEQVLPAFLDVVSAREDLQRARNEAEAYANDVLPRARGEAVRIVEEAAGYKQRSIEQATGDASRFSQILTEYRKAPRITSERLYLESMEEILRNANKVIVDSNRGNNVLYLPLDKLKESQQMPPRQQADNGQQQEAQPAQNPAAASEGTQNRAGQVQNFEPVQPQGAR</sequence>
<proteinExistence type="inferred from homology"/>
<dbReference type="InterPro" id="IPR001107">
    <property type="entry name" value="Band_7"/>
</dbReference>
<evidence type="ECO:0000313" key="10">
    <source>
        <dbReference type="Proteomes" id="UP001446205"/>
    </source>
</evidence>
<dbReference type="Proteomes" id="UP001446205">
    <property type="component" value="Unassembled WGS sequence"/>
</dbReference>
<dbReference type="InterPro" id="IPR010201">
    <property type="entry name" value="HflK"/>
</dbReference>
<comment type="subcellular location">
    <subcellularLocation>
        <location evidence="1">Membrane</location>
        <topology evidence="1">Single-pass membrane protein</topology>
    </subcellularLocation>
</comment>
<feature type="region of interest" description="Disordered" evidence="7">
    <location>
        <begin position="356"/>
        <end position="405"/>
    </location>
</feature>
<keyword evidence="10" id="KW-1185">Reference proteome</keyword>
<gene>
    <name evidence="9" type="primary">hflK</name>
    <name evidence="9" type="ORF">WOB96_12625</name>
</gene>
<dbReference type="GO" id="GO:0006508">
    <property type="term" value="P:proteolysis"/>
    <property type="evidence" value="ECO:0007669"/>
    <property type="project" value="UniProtKB-KW"/>
</dbReference>
<dbReference type="RefSeq" id="WP_341371654.1">
    <property type="nucleotide sequence ID" value="NZ_JBBPCO010000013.1"/>
</dbReference>
<keyword evidence="5 6" id="KW-0472">Membrane</keyword>
<dbReference type="Gene3D" id="3.30.479.30">
    <property type="entry name" value="Band 7 domain"/>
    <property type="match status" value="1"/>
</dbReference>
<feature type="compositionally biased region" description="Low complexity" evidence="7">
    <location>
        <begin position="363"/>
        <end position="382"/>
    </location>
</feature>
<name>A0ABU9DCZ3_9PROT</name>
<comment type="caution">
    <text evidence="9">The sequence shown here is derived from an EMBL/GenBank/DDBJ whole genome shotgun (WGS) entry which is preliminary data.</text>
</comment>
<evidence type="ECO:0000256" key="7">
    <source>
        <dbReference type="SAM" id="MobiDB-lite"/>
    </source>
</evidence>
<keyword evidence="9" id="KW-0378">Hydrolase</keyword>
<comment type="subunit">
    <text evidence="6">HflC and HflK may interact to form a multimeric complex.</text>
</comment>
<dbReference type="SUPFAM" id="SSF117892">
    <property type="entry name" value="Band 7/SPFH domain"/>
    <property type="match status" value="1"/>
</dbReference>
<comment type="function">
    <text evidence="6">HflC and HflK could encode or regulate a protease.</text>
</comment>
<evidence type="ECO:0000256" key="6">
    <source>
        <dbReference type="RuleBase" id="RU364113"/>
    </source>
</evidence>
<dbReference type="CDD" id="cd03404">
    <property type="entry name" value="SPFH_HflK"/>
    <property type="match status" value="1"/>
</dbReference>
<evidence type="ECO:0000256" key="4">
    <source>
        <dbReference type="ARBA" id="ARBA00022989"/>
    </source>
</evidence>
<dbReference type="NCBIfam" id="TIGR01933">
    <property type="entry name" value="hflK"/>
    <property type="match status" value="1"/>
</dbReference>
<dbReference type="EMBL" id="JBBPCO010000013">
    <property type="protein sequence ID" value="MEK8090600.1"/>
    <property type="molecule type" value="Genomic_DNA"/>
</dbReference>
<dbReference type="GO" id="GO:0008233">
    <property type="term" value="F:peptidase activity"/>
    <property type="evidence" value="ECO:0007669"/>
    <property type="project" value="UniProtKB-KW"/>
</dbReference>
<dbReference type="Pfam" id="PF01145">
    <property type="entry name" value="Band_7"/>
    <property type="match status" value="1"/>
</dbReference>